<dbReference type="SUPFAM" id="SSF53383">
    <property type="entry name" value="PLP-dependent transferases"/>
    <property type="match status" value="1"/>
</dbReference>
<gene>
    <name evidence="2" type="primary">btrR</name>
    <name evidence="2" type="ORF">SNEC2469_LOCUS22560</name>
</gene>
<protein>
    <submittedName>
        <fullName evidence="2">BtrR protein</fullName>
    </submittedName>
</protein>
<sequence length="1483" mass="159841">GKEGERRVPDSPQQDRRPPDRCQPDRLQPERLSRDRLRVGPRPTVFVGGPIQHALTAEGFDGAFRRHIEAVLAAFEAAGFTVLSAHRFEGFGALDTDGLHLEVTQRDFGWMQACDCFVALLPDGRDGAPLRSDGTCVELGWASALGKPVVLVFDGWERHSHLIRGLGAVATTRAVGFRASQEAPERIVAAAQALLGRQTAALAATAEIDGLWPEHDDQDLAALAGVLRSTHWCRLKTGQWDEGPTGAFERAFADFLGSPHFLAVANGTVAIELAFAALGLRPGDDVLVQAGTYFGTVTPILKAGGRPVFVELSPETLCIDLDNLESRLTERSVGVIVAHLSGLCPDMEALRALCDRHGLWLVEDCAQAIGTTWKGRRLGTFGEFGTFSFQQDKPLNSGEGGGVACGDARLFGELFAHHQGFSVPGAPAFERHRLSTNGRISAFQGALLGSQMKKLDSQIARRLAMREAFAALAEPDDALVPARPLPGVDRWSIYSLPFHFRPEAAGGLTRDDLLAVLRAEGVPVFEGHVEPIYLRPLYRDNPDLPQLNPGCSVTEELARERYLSIMQWFLLGPTAWAAEVVRVVREAVARAEAVREAQATLVASLAELPAAARRFHEAPVCPEVRALRRRARTTLGLPHGAIMLVAGGQPGFCGGGLGTLAKLVALAHCRRVEPACRTLFYLAASDAATSNDEFHRVPVTPGPQPRKQGLNRKHLPSGVPADRVVVAPELYAAALARIAAAFGASEVPGWLRAAYLDARPQGSLAARNIAVLRELAERLGVTPDRWLVDRETETALLGPDLLARLLDGWPAAQVALNALAGGRELAAQGVAPFWILRPGAAGRLRARFDGRRLWLEDGAALTPDELTAALRAGALQVALRSTARVPVLGLFCDGQAVGPGSRYNDLLDAARASLPLPLPPRCRVAPADLPAGLGAATCLAEFAVADRLAALRRRLREDPMDPKTLVSKEEIAELKDLFKSASEGNKEALTTLAAEAMEAAALRVVVAEAAETVQIAQAEALMELSETLPRVEPAEAAAAIQRKLLPVTLAHAVREVPVYRDLYAEVPWQAVREPAELSALPFTSKALVIERWRAFLAPGHRLASLQYTSGTTGDSLFVCRSQEESDFISGFFADLHEPGGRITTCLKFAEAIHGTPTRIPTPVFVVQGTLFDDRSLVTSLNLMRKLQANPDVVPPVEAIAGTDTALRAFTHVAEREAGDLSGFGVAALHTHGDLLPPATRRRLERAWGAVLIDRYSLVEQFGGASRVPGRDLYLFDPHIVAEVVDPVSGAPCTSGRGVLVLTSLYPFVQMMPLIRYWTGDLVEIVQPDPPTPTLAVRLLGRLGECIADPDDGRVLLTPMEWREAVEERPEVAFWTRRRQFETPGIVRAIGRPMVRFRVRPRPRPGAPLRIVLQAGLEDTAARQSAPDGLAAGLREAVLAEAPELDAAVAAGRAALEVETLAATAWQPPVPPAGSVAWEYLQPA</sequence>
<evidence type="ECO:0000256" key="1">
    <source>
        <dbReference type="SAM" id="MobiDB-lite"/>
    </source>
</evidence>
<dbReference type="InterPro" id="IPR007710">
    <property type="entry name" value="Nucleoside_deoxyribTrfase"/>
</dbReference>
<evidence type="ECO:0000313" key="3">
    <source>
        <dbReference type="Proteomes" id="UP000601435"/>
    </source>
</evidence>
<dbReference type="Proteomes" id="UP000601435">
    <property type="component" value="Unassembled WGS sequence"/>
</dbReference>
<evidence type="ECO:0000313" key="2">
    <source>
        <dbReference type="EMBL" id="CAE7771932.1"/>
    </source>
</evidence>
<dbReference type="InterPro" id="IPR015424">
    <property type="entry name" value="PyrdxlP-dep_Trfase"/>
</dbReference>
<dbReference type="Gene3D" id="3.40.640.10">
    <property type="entry name" value="Type I PLP-dependent aspartate aminotransferase-like (Major domain)"/>
    <property type="match status" value="1"/>
</dbReference>
<dbReference type="Pfam" id="PF01041">
    <property type="entry name" value="DegT_DnrJ_EryC1"/>
    <property type="match status" value="1"/>
</dbReference>
<accession>A0A812Y951</accession>
<dbReference type="InterPro" id="IPR015421">
    <property type="entry name" value="PyrdxlP-dep_Trfase_major"/>
</dbReference>
<dbReference type="GO" id="GO:0008483">
    <property type="term" value="F:transaminase activity"/>
    <property type="evidence" value="ECO:0007669"/>
    <property type="project" value="TreeGrafter"/>
</dbReference>
<name>A0A812Y951_9DINO</name>
<comment type="caution">
    <text evidence="2">The sequence shown here is derived from an EMBL/GenBank/DDBJ whole genome shotgun (WGS) entry which is preliminary data.</text>
</comment>
<reference evidence="2" key="1">
    <citation type="submission" date="2021-02" db="EMBL/GenBank/DDBJ databases">
        <authorList>
            <person name="Dougan E. K."/>
            <person name="Rhodes N."/>
            <person name="Thang M."/>
            <person name="Chan C."/>
        </authorList>
    </citation>
    <scope>NUCLEOTIDE SEQUENCE</scope>
</reference>
<feature type="region of interest" description="Disordered" evidence="1">
    <location>
        <begin position="1"/>
        <end position="41"/>
    </location>
</feature>
<dbReference type="GO" id="GO:0000271">
    <property type="term" value="P:polysaccharide biosynthetic process"/>
    <property type="evidence" value="ECO:0007669"/>
    <property type="project" value="TreeGrafter"/>
</dbReference>
<dbReference type="EMBL" id="CAJNJA010041100">
    <property type="protein sequence ID" value="CAE7771932.1"/>
    <property type="molecule type" value="Genomic_DNA"/>
</dbReference>
<dbReference type="InterPro" id="IPR042099">
    <property type="entry name" value="ANL_N_sf"/>
</dbReference>
<feature type="region of interest" description="Disordered" evidence="1">
    <location>
        <begin position="693"/>
        <end position="714"/>
    </location>
</feature>
<feature type="compositionally biased region" description="Basic and acidic residues" evidence="1">
    <location>
        <begin position="1"/>
        <end position="38"/>
    </location>
</feature>
<dbReference type="PANTHER" id="PTHR30244:SF34">
    <property type="entry name" value="DTDP-4-AMINO-4,6-DIDEOXYGALACTOSE TRANSAMINASE"/>
    <property type="match status" value="1"/>
</dbReference>
<dbReference type="OrthoDB" id="416253at2759"/>
<dbReference type="GO" id="GO:0030170">
    <property type="term" value="F:pyridoxal phosphate binding"/>
    <property type="evidence" value="ECO:0007669"/>
    <property type="project" value="TreeGrafter"/>
</dbReference>
<dbReference type="PANTHER" id="PTHR30244">
    <property type="entry name" value="TRANSAMINASE"/>
    <property type="match status" value="1"/>
</dbReference>
<dbReference type="SUPFAM" id="SSF56801">
    <property type="entry name" value="Acetyl-CoA synthetase-like"/>
    <property type="match status" value="1"/>
</dbReference>
<keyword evidence="3" id="KW-1185">Reference proteome</keyword>
<dbReference type="Gene3D" id="3.40.50.450">
    <property type="match status" value="1"/>
</dbReference>
<dbReference type="SUPFAM" id="SSF52309">
    <property type="entry name" value="N-(deoxy)ribosyltransferase-like"/>
    <property type="match status" value="1"/>
</dbReference>
<dbReference type="Pfam" id="PF05014">
    <property type="entry name" value="Nuc_deoxyrib_tr"/>
    <property type="match status" value="1"/>
</dbReference>
<dbReference type="InterPro" id="IPR015422">
    <property type="entry name" value="PyrdxlP-dep_Trfase_small"/>
</dbReference>
<feature type="non-terminal residue" evidence="2">
    <location>
        <position position="1"/>
    </location>
</feature>
<dbReference type="Gene3D" id="3.90.1150.10">
    <property type="entry name" value="Aspartate Aminotransferase, domain 1"/>
    <property type="match status" value="1"/>
</dbReference>
<dbReference type="Gene3D" id="3.40.50.12780">
    <property type="entry name" value="N-terminal domain of ligase-like"/>
    <property type="match status" value="1"/>
</dbReference>
<dbReference type="InterPro" id="IPR000653">
    <property type="entry name" value="DegT/StrS_aminotransferase"/>
</dbReference>
<proteinExistence type="predicted"/>
<organism evidence="2 3">
    <name type="scientific">Symbiodinium necroappetens</name>
    <dbReference type="NCBI Taxonomy" id="1628268"/>
    <lineage>
        <taxon>Eukaryota</taxon>
        <taxon>Sar</taxon>
        <taxon>Alveolata</taxon>
        <taxon>Dinophyceae</taxon>
        <taxon>Suessiales</taxon>
        <taxon>Symbiodiniaceae</taxon>
        <taxon>Symbiodinium</taxon>
    </lineage>
</organism>